<keyword evidence="2" id="KW-1185">Reference proteome</keyword>
<dbReference type="GeneID" id="9684194"/>
<organism evidence="2">
    <name type="scientific">Micromonas pusilla (strain CCMP1545)</name>
    <name type="common">Picoplanktonic green alga</name>
    <dbReference type="NCBI Taxonomy" id="564608"/>
    <lineage>
        <taxon>Eukaryota</taxon>
        <taxon>Viridiplantae</taxon>
        <taxon>Chlorophyta</taxon>
        <taxon>Mamiellophyceae</taxon>
        <taxon>Mamiellales</taxon>
        <taxon>Mamiellaceae</taxon>
        <taxon>Micromonas</taxon>
    </lineage>
</organism>
<evidence type="ECO:0008006" key="3">
    <source>
        <dbReference type="Google" id="ProtNLM"/>
    </source>
</evidence>
<accession>C1MSW7</accession>
<sequence length="190" mass="20642">MPFNSASDAFQLHPDVRSWNDPQASYDAHSKCFVCGNSHERGLGLKSYRDERDPGVDDDAIVGALRSTVVVGEDYQGLPGIVSTGVMDALMICHGAWQAGVTLMDKSVLPRPPLVLTKSFSMEVNDRLPPGTEIEITTKAVEVKDAKEPFRVKVTMELRAAGDDDHGGEAFRCATGEATYVKVGAVRSMW</sequence>
<dbReference type="EMBL" id="GG663739">
    <property type="protein sequence ID" value="EEH56847.1"/>
    <property type="molecule type" value="Genomic_DNA"/>
</dbReference>
<proteinExistence type="predicted"/>
<gene>
    <name evidence="1" type="ORF">MICPUCDRAFT_57853</name>
</gene>
<dbReference type="KEGG" id="mpp:MICPUCDRAFT_57853"/>
<reference evidence="1 2" key="1">
    <citation type="journal article" date="2009" name="Science">
        <title>Green evolution and dynamic adaptations revealed by genomes of the marine picoeukaryotes Micromonas.</title>
        <authorList>
            <person name="Worden A.Z."/>
            <person name="Lee J.H."/>
            <person name="Mock T."/>
            <person name="Rouze P."/>
            <person name="Simmons M.P."/>
            <person name="Aerts A.L."/>
            <person name="Allen A.E."/>
            <person name="Cuvelier M.L."/>
            <person name="Derelle E."/>
            <person name="Everett M.V."/>
            <person name="Foulon E."/>
            <person name="Grimwood J."/>
            <person name="Gundlach H."/>
            <person name="Henrissat B."/>
            <person name="Napoli C."/>
            <person name="McDonald S.M."/>
            <person name="Parker M.S."/>
            <person name="Rombauts S."/>
            <person name="Salamov A."/>
            <person name="Von Dassow P."/>
            <person name="Badger J.H."/>
            <person name="Coutinho P.M."/>
            <person name="Demir E."/>
            <person name="Dubchak I."/>
            <person name="Gentemann C."/>
            <person name="Eikrem W."/>
            <person name="Gready J.E."/>
            <person name="John U."/>
            <person name="Lanier W."/>
            <person name="Lindquist E.A."/>
            <person name="Lucas S."/>
            <person name="Mayer K.F."/>
            <person name="Moreau H."/>
            <person name="Not F."/>
            <person name="Otillar R."/>
            <person name="Panaud O."/>
            <person name="Pangilinan J."/>
            <person name="Paulsen I."/>
            <person name="Piegu B."/>
            <person name="Poliakov A."/>
            <person name="Robbens S."/>
            <person name="Schmutz J."/>
            <person name="Toulza E."/>
            <person name="Wyss T."/>
            <person name="Zelensky A."/>
            <person name="Zhou K."/>
            <person name="Armbrust E.V."/>
            <person name="Bhattacharya D."/>
            <person name="Goodenough U.W."/>
            <person name="Van de Peer Y."/>
            <person name="Grigoriev I.V."/>
        </authorList>
    </citation>
    <scope>NUCLEOTIDE SEQUENCE [LARGE SCALE GENOMIC DNA]</scope>
    <source>
        <strain evidence="1 2">CCMP1545</strain>
    </source>
</reference>
<name>C1MSW7_MICPC</name>
<dbReference type="InterPro" id="IPR029069">
    <property type="entry name" value="HotDog_dom_sf"/>
</dbReference>
<dbReference type="Proteomes" id="UP000001876">
    <property type="component" value="Unassembled WGS sequence"/>
</dbReference>
<dbReference type="Gene3D" id="3.10.129.10">
    <property type="entry name" value="Hotdog Thioesterase"/>
    <property type="match status" value="1"/>
</dbReference>
<dbReference type="AlphaFoldDB" id="C1MSW7"/>
<dbReference type="RefSeq" id="XP_003058392.1">
    <property type="nucleotide sequence ID" value="XM_003058346.1"/>
</dbReference>
<protein>
    <recommendedName>
        <fullName evidence="3">Thioesterase domain-containing protein</fullName>
    </recommendedName>
</protein>
<dbReference type="SUPFAM" id="SSF54637">
    <property type="entry name" value="Thioesterase/thiol ester dehydrase-isomerase"/>
    <property type="match status" value="1"/>
</dbReference>
<dbReference type="OrthoDB" id="506431at2759"/>
<evidence type="ECO:0000313" key="2">
    <source>
        <dbReference type="Proteomes" id="UP000001876"/>
    </source>
</evidence>
<evidence type="ECO:0000313" key="1">
    <source>
        <dbReference type="EMBL" id="EEH56847.1"/>
    </source>
</evidence>